<feature type="domain" description="PPM-type phosphatase" evidence="6">
    <location>
        <begin position="1"/>
        <end position="93"/>
    </location>
</feature>
<keyword evidence="2" id="KW-0378">Hydrolase</keyword>
<dbReference type="CDD" id="cd00143">
    <property type="entry name" value="PP2Cc"/>
    <property type="match status" value="1"/>
</dbReference>
<dbReference type="SUPFAM" id="SSF81606">
    <property type="entry name" value="PP2C-like"/>
    <property type="match status" value="1"/>
</dbReference>
<evidence type="ECO:0000313" key="7">
    <source>
        <dbReference type="EMBL" id="JAD85065.1"/>
    </source>
</evidence>
<dbReference type="GO" id="GO:0004722">
    <property type="term" value="F:protein serine/threonine phosphatase activity"/>
    <property type="evidence" value="ECO:0007669"/>
    <property type="project" value="UniProtKB-EC"/>
</dbReference>
<reference evidence="7" key="1">
    <citation type="submission" date="2014-09" db="EMBL/GenBank/DDBJ databases">
        <authorList>
            <person name="Magalhaes I.L.F."/>
            <person name="Oliveira U."/>
            <person name="Santos F.R."/>
            <person name="Vidigal T.H.D.A."/>
            <person name="Brescovit A.D."/>
            <person name="Santos A.J."/>
        </authorList>
    </citation>
    <scope>NUCLEOTIDE SEQUENCE</scope>
    <source>
        <tissue evidence="7">Shoot tissue taken approximately 20 cm above the soil surface</tissue>
    </source>
</reference>
<dbReference type="EMBL" id="GBRH01212830">
    <property type="protein sequence ID" value="JAD85065.1"/>
    <property type="molecule type" value="Transcribed_RNA"/>
</dbReference>
<name>A0A0A9DHF8_ARUDO</name>
<dbReference type="PROSITE" id="PS51746">
    <property type="entry name" value="PPM_2"/>
    <property type="match status" value="1"/>
</dbReference>
<reference evidence="7" key="2">
    <citation type="journal article" date="2015" name="Data Brief">
        <title>Shoot transcriptome of the giant reed, Arundo donax.</title>
        <authorList>
            <person name="Barrero R.A."/>
            <person name="Guerrero F.D."/>
            <person name="Moolhuijzen P."/>
            <person name="Goolsby J.A."/>
            <person name="Tidwell J."/>
            <person name="Bellgard S.E."/>
            <person name="Bellgard M.I."/>
        </authorList>
    </citation>
    <scope>NUCLEOTIDE SEQUENCE</scope>
    <source>
        <tissue evidence="7">Shoot tissue taken approximately 20 cm above the soil surface</tissue>
    </source>
</reference>
<dbReference type="InterPro" id="IPR001932">
    <property type="entry name" value="PPM-type_phosphatase-like_dom"/>
</dbReference>
<dbReference type="InterPro" id="IPR036457">
    <property type="entry name" value="PPM-type-like_dom_sf"/>
</dbReference>
<accession>A0A0A9DHF8</accession>
<organism evidence="7">
    <name type="scientific">Arundo donax</name>
    <name type="common">Giant reed</name>
    <name type="synonym">Donax arundinaceus</name>
    <dbReference type="NCBI Taxonomy" id="35708"/>
    <lineage>
        <taxon>Eukaryota</taxon>
        <taxon>Viridiplantae</taxon>
        <taxon>Streptophyta</taxon>
        <taxon>Embryophyta</taxon>
        <taxon>Tracheophyta</taxon>
        <taxon>Spermatophyta</taxon>
        <taxon>Magnoliopsida</taxon>
        <taxon>Liliopsida</taxon>
        <taxon>Poales</taxon>
        <taxon>Poaceae</taxon>
        <taxon>PACMAD clade</taxon>
        <taxon>Arundinoideae</taxon>
        <taxon>Arundineae</taxon>
        <taxon>Arundo</taxon>
    </lineage>
</organism>
<evidence type="ECO:0000256" key="5">
    <source>
        <dbReference type="ARBA" id="ARBA00048336"/>
    </source>
</evidence>
<evidence type="ECO:0000256" key="4">
    <source>
        <dbReference type="ARBA" id="ARBA00047761"/>
    </source>
</evidence>
<comment type="catalytic activity">
    <reaction evidence="5">
        <text>O-phospho-L-threonyl-[protein] + H2O = L-threonyl-[protein] + phosphate</text>
        <dbReference type="Rhea" id="RHEA:47004"/>
        <dbReference type="Rhea" id="RHEA-COMP:11060"/>
        <dbReference type="Rhea" id="RHEA-COMP:11605"/>
        <dbReference type="ChEBI" id="CHEBI:15377"/>
        <dbReference type="ChEBI" id="CHEBI:30013"/>
        <dbReference type="ChEBI" id="CHEBI:43474"/>
        <dbReference type="ChEBI" id="CHEBI:61977"/>
        <dbReference type="EC" id="3.1.3.16"/>
    </reaction>
</comment>
<keyword evidence="3" id="KW-0904">Protein phosphatase</keyword>
<proteinExistence type="predicted"/>
<evidence type="ECO:0000256" key="2">
    <source>
        <dbReference type="ARBA" id="ARBA00022801"/>
    </source>
</evidence>
<evidence type="ECO:0000256" key="1">
    <source>
        <dbReference type="ARBA" id="ARBA00013081"/>
    </source>
</evidence>
<protein>
    <recommendedName>
        <fullName evidence="1">protein-serine/threonine phosphatase</fullName>
        <ecNumber evidence="1">3.1.3.16</ecNumber>
    </recommendedName>
</protein>
<dbReference type="PANTHER" id="PTHR47992">
    <property type="entry name" value="PROTEIN PHOSPHATASE"/>
    <property type="match status" value="1"/>
</dbReference>
<evidence type="ECO:0000259" key="6">
    <source>
        <dbReference type="PROSITE" id="PS51746"/>
    </source>
</evidence>
<dbReference type="EC" id="3.1.3.16" evidence="1"/>
<dbReference type="InterPro" id="IPR015655">
    <property type="entry name" value="PP2C"/>
</dbReference>
<sequence length="172" mass="18489">MARSFGDFCLKNYGVISMPDVSYHRITEKDEFIVLATDGVWDVLTNDEVVSIISKAPSQASAARFLVESARRAWRTLYPTSKIDDCAAVCLFLNTEATSTSSSSGTKELANDVEPSSSKHSLTIKSCTGIPSNLVTALVTDNDWSVLDGVSGPVTLPTLPKPASVIKESIQD</sequence>
<dbReference type="Pfam" id="PF00481">
    <property type="entry name" value="PP2C"/>
    <property type="match status" value="1"/>
</dbReference>
<dbReference type="AlphaFoldDB" id="A0A0A9DHF8"/>
<dbReference type="Gene3D" id="3.60.40.10">
    <property type="entry name" value="PPM-type phosphatase domain"/>
    <property type="match status" value="1"/>
</dbReference>
<evidence type="ECO:0000256" key="3">
    <source>
        <dbReference type="ARBA" id="ARBA00022912"/>
    </source>
</evidence>
<comment type="catalytic activity">
    <reaction evidence="4">
        <text>O-phospho-L-seryl-[protein] + H2O = L-seryl-[protein] + phosphate</text>
        <dbReference type="Rhea" id="RHEA:20629"/>
        <dbReference type="Rhea" id="RHEA-COMP:9863"/>
        <dbReference type="Rhea" id="RHEA-COMP:11604"/>
        <dbReference type="ChEBI" id="CHEBI:15377"/>
        <dbReference type="ChEBI" id="CHEBI:29999"/>
        <dbReference type="ChEBI" id="CHEBI:43474"/>
        <dbReference type="ChEBI" id="CHEBI:83421"/>
        <dbReference type="EC" id="3.1.3.16"/>
    </reaction>
</comment>